<accession>A0A7C4CDX9</accession>
<dbReference type="GO" id="GO:0000731">
    <property type="term" value="P:DNA synthesis involved in DNA repair"/>
    <property type="evidence" value="ECO:0007669"/>
    <property type="project" value="TreeGrafter"/>
</dbReference>
<protein>
    <submittedName>
        <fullName evidence="5">Replication-associated recombination protein A</fullName>
    </submittedName>
</protein>
<dbReference type="Pfam" id="PF16193">
    <property type="entry name" value="AAA_assoc_2"/>
    <property type="match status" value="1"/>
</dbReference>
<organism evidence="5">
    <name type="scientific">Fervidobacterium thailandense</name>
    <dbReference type="NCBI Taxonomy" id="1008305"/>
    <lineage>
        <taxon>Bacteria</taxon>
        <taxon>Thermotogati</taxon>
        <taxon>Thermotogota</taxon>
        <taxon>Thermotogae</taxon>
        <taxon>Thermotogales</taxon>
        <taxon>Fervidobacteriaceae</taxon>
        <taxon>Fervidobacterium</taxon>
    </lineage>
</organism>
<dbReference type="Gene3D" id="1.20.272.10">
    <property type="match status" value="1"/>
</dbReference>
<dbReference type="GO" id="GO:0016887">
    <property type="term" value="F:ATP hydrolysis activity"/>
    <property type="evidence" value="ECO:0007669"/>
    <property type="project" value="InterPro"/>
</dbReference>
<dbReference type="EMBL" id="DSZY01000020">
    <property type="protein sequence ID" value="HGU40384.1"/>
    <property type="molecule type" value="Genomic_DNA"/>
</dbReference>
<reference evidence="5" key="1">
    <citation type="journal article" date="2020" name="mSystems">
        <title>Genome- and Community-Level Interaction Insights into Carbon Utilization and Element Cycling Functions of Hydrothermarchaeota in Hydrothermal Sediment.</title>
        <authorList>
            <person name="Zhou Z."/>
            <person name="Liu Y."/>
            <person name="Xu W."/>
            <person name="Pan J."/>
            <person name="Luo Z.H."/>
            <person name="Li M."/>
        </authorList>
    </citation>
    <scope>NUCLEOTIDE SEQUENCE [LARGE SCALE GENOMIC DNA]</scope>
    <source>
        <strain evidence="5">SpSt-609</strain>
    </source>
</reference>
<comment type="similarity">
    <text evidence="1">Belongs to the AAA ATPase family. RarA/MGS1/WRNIP1 subfamily.</text>
</comment>
<dbReference type="Gene3D" id="3.40.50.300">
    <property type="entry name" value="P-loop containing nucleotide triphosphate hydrolases"/>
    <property type="match status" value="1"/>
</dbReference>
<dbReference type="InterPro" id="IPR032423">
    <property type="entry name" value="AAA_assoc_2"/>
</dbReference>
<evidence type="ECO:0000256" key="1">
    <source>
        <dbReference type="ARBA" id="ARBA00008959"/>
    </source>
</evidence>
<dbReference type="CDD" id="cd00009">
    <property type="entry name" value="AAA"/>
    <property type="match status" value="1"/>
</dbReference>
<dbReference type="InterPro" id="IPR021886">
    <property type="entry name" value="MgsA_C"/>
</dbReference>
<dbReference type="InterPro" id="IPR003959">
    <property type="entry name" value="ATPase_AAA_core"/>
</dbReference>
<dbReference type="GO" id="GO:0017116">
    <property type="term" value="F:single-stranded DNA helicase activity"/>
    <property type="evidence" value="ECO:0007669"/>
    <property type="project" value="TreeGrafter"/>
</dbReference>
<sequence length="406" mass="46026">MSGLSEILRPESFENFVGQEHLFGAGALLRLAIEQDNLFSAILYGPPGCGKSSVARIIKKYTSYEVVHLNGAFLKVEEVKKWEEYAYSFRGIKKILLFVDEIHRLNKKQQDVFLPGIETGTYVLIGTTTESPQHTINPALLSRCRVLRFKKLSNEELRAVISRAVGYLNVEIDENVLKYILENANGDARFALSTYELLANIAKVKGKQVIDVEILQLYAGEEYFKYDDSEHYNLASAFIKSVRGSDPDAALYYMARMLNGGEDPRFIARRLVILASEDIGLADPFALVLAVATMQAVEMVGMPECILNLAECVIYLSLAPKSNSSYLAINRAKDIARKTMTLPVPKYLRNVEDSTYKYPHDYGGFVNQDYLPEELRTQRFYLPKEISKERKIAEIYKKIWPDRVEG</sequence>
<dbReference type="AlphaFoldDB" id="A0A7C4CDX9"/>
<keyword evidence="3" id="KW-0067">ATP-binding</keyword>
<dbReference type="Gene3D" id="1.10.8.60">
    <property type="match status" value="1"/>
</dbReference>
<dbReference type="InterPro" id="IPR027417">
    <property type="entry name" value="P-loop_NTPase"/>
</dbReference>
<proteinExistence type="inferred from homology"/>
<dbReference type="GO" id="GO:0003677">
    <property type="term" value="F:DNA binding"/>
    <property type="evidence" value="ECO:0007669"/>
    <property type="project" value="InterPro"/>
</dbReference>
<evidence type="ECO:0000313" key="5">
    <source>
        <dbReference type="EMBL" id="HGU40384.1"/>
    </source>
</evidence>
<gene>
    <name evidence="5" type="ORF">ENT77_04210</name>
</gene>
<dbReference type="PANTHER" id="PTHR13779">
    <property type="entry name" value="WERNER HELICASE-INTERACTING PROTEIN 1 FAMILY MEMBER"/>
    <property type="match status" value="1"/>
</dbReference>
<dbReference type="Gene3D" id="1.10.3710.10">
    <property type="entry name" value="DNA polymerase III clamp loader subunits, C-terminal domain"/>
    <property type="match status" value="1"/>
</dbReference>
<dbReference type="SMART" id="SM00382">
    <property type="entry name" value="AAA"/>
    <property type="match status" value="1"/>
</dbReference>
<keyword evidence="2" id="KW-0547">Nucleotide-binding</keyword>
<comment type="caution">
    <text evidence="5">The sequence shown here is derived from an EMBL/GenBank/DDBJ whole genome shotgun (WGS) entry which is preliminary data.</text>
</comment>
<dbReference type="SUPFAM" id="SSF48019">
    <property type="entry name" value="post-AAA+ oligomerization domain-like"/>
    <property type="match status" value="1"/>
</dbReference>
<feature type="domain" description="AAA+ ATPase" evidence="4">
    <location>
        <begin position="37"/>
        <end position="153"/>
    </location>
</feature>
<dbReference type="SUPFAM" id="SSF52540">
    <property type="entry name" value="P-loop containing nucleoside triphosphate hydrolases"/>
    <property type="match status" value="1"/>
</dbReference>
<dbReference type="GO" id="GO:0008047">
    <property type="term" value="F:enzyme activator activity"/>
    <property type="evidence" value="ECO:0007669"/>
    <property type="project" value="TreeGrafter"/>
</dbReference>
<dbReference type="FunFam" id="1.20.272.10:FF:000001">
    <property type="entry name" value="Putative AAA family ATPase"/>
    <property type="match status" value="1"/>
</dbReference>
<dbReference type="Pfam" id="PF00004">
    <property type="entry name" value="AAA"/>
    <property type="match status" value="1"/>
</dbReference>
<dbReference type="CDD" id="cd18139">
    <property type="entry name" value="HLD_clamp_RarA"/>
    <property type="match status" value="1"/>
</dbReference>
<evidence type="ECO:0000259" key="4">
    <source>
        <dbReference type="SMART" id="SM00382"/>
    </source>
</evidence>
<dbReference type="InterPro" id="IPR003593">
    <property type="entry name" value="AAA+_ATPase"/>
</dbReference>
<dbReference type="GO" id="GO:0005524">
    <property type="term" value="F:ATP binding"/>
    <property type="evidence" value="ECO:0007669"/>
    <property type="project" value="UniProtKB-KW"/>
</dbReference>
<name>A0A7C4CDX9_9BACT</name>
<evidence type="ECO:0000256" key="2">
    <source>
        <dbReference type="ARBA" id="ARBA00022741"/>
    </source>
</evidence>
<dbReference type="PANTHER" id="PTHR13779:SF7">
    <property type="entry name" value="ATPASE WRNIP1"/>
    <property type="match status" value="1"/>
</dbReference>
<dbReference type="GO" id="GO:0006261">
    <property type="term" value="P:DNA-templated DNA replication"/>
    <property type="evidence" value="ECO:0007669"/>
    <property type="project" value="TreeGrafter"/>
</dbReference>
<dbReference type="Pfam" id="PF12002">
    <property type="entry name" value="MgsA_C"/>
    <property type="match status" value="1"/>
</dbReference>
<dbReference type="InterPro" id="IPR008921">
    <property type="entry name" value="DNA_pol3_clamp-load_cplx_C"/>
</dbReference>
<dbReference type="InterPro" id="IPR051314">
    <property type="entry name" value="AAA_ATPase_RarA/MGS1/WRNIP1"/>
</dbReference>
<evidence type="ECO:0000256" key="3">
    <source>
        <dbReference type="ARBA" id="ARBA00022840"/>
    </source>
</evidence>